<dbReference type="EMBL" id="CP003422">
    <property type="protein sequence ID" value="AFH60380.1"/>
    <property type="molecule type" value="Genomic_DNA"/>
</dbReference>
<dbReference type="AlphaFoldDB" id="I0BDD3"/>
<dbReference type="NCBIfam" id="NF041644">
    <property type="entry name" value="CBO0543_fam"/>
    <property type="match status" value="1"/>
</dbReference>
<dbReference type="HOGENOM" id="CLU_112019_0_0_9"/>
<feature type="transmembrane region" description="Helical" evidence="1">
    <location>
        <begin position="154"/>
        <end position="173"/>
    </location>
</feature>
<sequence length="177" mass="20702">MKDQLHEIQLQDAQFELERWVSSAVFTWQWWFMLALLIIPWVMLVKLMDRERAHSIWCFGFMVLIITSFVDDLGAEVGIWVYPIKLAPYSLIGFPFDFSIVPVAQMILFQYFKTGRSFSAALLLQSVIFAFIGEPFSIWSGIVAYYGWTYAYSFVFYMVTGTLARAFVHYWNIPRVG</sequence>
<protein>
    <submittedName>
        <fullName evidence="2">Uncharacterized protein</fullName>
    </submittedName>
</protein>
<dbReference type="Proteomes" id="UP000007392">
    <property type="component" value="Chromosome"/>
</dbReference>
<dbReference type="InterPro" id="IPR048147">
    <property type="entry name" value="CBO0543-like"/>
</dbReference>
<reference evidence="2 3" key="1">
    <citation type="submission" date="2013-06" db="EMBL/GenBank/DDBJ databases">
        <title>Complete genome sequence of Paenibacillus mucilaginosus K02.</title>
        <authorList>
            <person name="Xiao B."/>
            <person name="Sun L."/>
            <person name="Xiao L."/>
            <person name="Lian B."/>
        </authorList>
    </citation>
    <scope>NUCLEOTIDE SEQUENCE [LARGE SCALE GENOMIC DNA]</scope>
    <source>
        <strain evidence="2 3">K02</strain>
    </source>
</reference>
<evidence type="ECO:0000313" key="2">
    <source>
        <dbReference type="EMBL" id="AFH60380.1"/>
    </source>
</evidence>
<evidence type="ECO:0000313" key="3">
    <source>
        <dbReference type="Proteomes" id="UP000007392"/>
    </source>
</evidence>
<feature type="transmembrane region" description="Helical" evidence="1">
    <location>
        <begin position="20"/>
        <end position="44"/>
    </location>
</feature>
<dbReference type="KEGG" id="pmw:B2K_06525"/>
<keyword evidence="1" id="KW-0472">Membrane</keyword>
<proteinExistence type="predicted"/>
<dbReference type="OrthoDB" id="1679483at2"/>
<dbReference type="RefSeq" id="WP_014649711.1">
    <property type="nucleotide sequence ID" value="NC_017672.3"/>
</dbReference>
<keyword evidence="1" id="KW-1133">Transmembrane helix</keyword>
<keyword evidence="1" id="KW-0812">Transmembrane</keyword>
<feature type="transmembrane region" description="Helical" evidence="1">
    <location>
        <begin position="88"/>
        <end position="109"/>
    </location>
</feature>
<name>I0BDD3_9BACL</name>
<gene>
    <name evidence="2" type="ORF">B2K_06525</name>
</gene>
<feature type="transmembrane region" description="Helical" evidence="1">
    <location>
        <begin position="56"/>
        <end position="82"/>
    </location>
</feature>
<feature type="transmembrane region" description="Helical" evidence="1">
    <location>
        <begin position="121"/>
        <end position="148"/>
    </location>
</feature>
<organism evidence="2 3">
    <name type="scientific">Paenibacillus mucilaginosus K02</name>
    <dbReference type="NCBI Taxonomy" id="997761"/>
    <lineage>
        <taxon>Bacteria</taxon>
        <taxon>Bacillati</taxon>
        <taxon>Bacillota</taxon>
        <taxon>Bacilli</taxon>
        <taxon>Bacillales</taxon>
        <taxon>Paenibacillaceae</taxon>
        <taxon>Paenibacillus</taxon>
    </lineage>
</organism>
<evidence type="ECO:0000256" key="1">
    <source>
        <dbReference type="SAM" id="Phobius"/>
    </source>
</evidence>
<accession>I0BDD3</accession>